<dbReference type="FunFam" id="1.25.40.10:FF:000031">
    <property type="entry name" value="Pentatricopeptide repeat-containing protein mitochondrial"/>
    <property type="match status" value="1"/>
</dbReference>
<evidence type="ECO:0000256" key="2">
    <source>
        <dbReference type="PROSITE-ProRule" id="PRU00708"/>
    </source>
</evidence>
<sequence length="722" mass="81679">MKIHQPMHCIVEYHCGQSRLSPTPYSLKFQAFELNAPQRSTRLFWSCLGYSNWILKCRCVAMRFSTMLLSTCNSCSRPAKTVEQKAMSFLQHCNKLHHLYQLHAFIIKTSLDCNKFIIAKFLRRFFSSSSTSSEALPYTRLLFDSIPYPDTFIWNTMIRAYLDAHNPRESISLFFQMQLQLRIPVDSFSLSLVVQACGRSHDTWNGFRVHTQILKLGFSSDLFVQTALIEMYSKFGDMVIARKILDEMNEPDLVSYNVLLSEYVKAGEIELARHLFDNMPNKDLVSWNTMIHGYAAHGSVASARKLFDACIQRDLVSWSSMISAYAKSRQSNEALRLFHDMQLAKVMPDGITMVSVLSACGDIGALGMGKMVHEYIERSGIKIDVKLGTSLVDMYAKCGDIDNSLVVFSKMDVKDVLTWSSMIMGLANHGLGEVALDYFLKMTEEGINPNDITFVGVLTACSHVGLISKGWAFFTSMNDVYGVTPKLEHYGCMVDILGRAGHLQDARELIKSMPFAPDAIVWRTLLSACRVHKNVELAEEAILNLMELEPDDDGNYVLLSNIYAQAKMWSNVVNVRRMMRSRSIIKVPGSSSIEVDNTVHEFIAGDKSHPKSKEIYEMLAEMHDRLVHVGYKPLTSTVLQDLNDQAKEEVLSHHSEKLAIAFGLLNTVPGSPIRIVKNLRVCEDCHLAIKLASAIYDRKIIVRDRNRFHHFVEGSCSCGDFW</sequence>
<reference evidence="5" key="1">
    <citation type="submission" date="2025-08" db="UniProtKB">
        <authorList>
            <consortium name="RefSeq"/>
        </authorList>
    </citation>
    <scope>IDENTIFICATION</scope>
</reference>
<feature type="repeat" description="PPR" evidence="2">
    <location>
        <begin position="314"/>
        <end position="348"/>
    </location>
</feature>
<dbReference type="Pfam" id="PF01535">
    <property type="entry name" value="PPR"/>
    <property type="match status" value="5"/>
</dbReference>
<dbReference type="RefSeq" id="XP_010270183.1">
    <property type="nucleotide sequence ID" value="XM_010271881.2"/>
</dbReference>
<feature type="repeat" description="PPR" evidence="2">
    <location>
        <begin position="252"/>
        <end position="286"/>
    </location>
</feature>
<dbReference type="Pfam" id="PF14432">
    <property type="entry name" value="DYW_deaminase"/>
    <property type="match status" value="1"/>
</dbReference>
<dbReference type="PANTHER" id="PTHR47926">
    <property type="entry name" value="PENTATRICOPEPTIDE REPEAT-CONTAINING PROTEIN"/>
    <property type="match status" value="1"/>
</dbReference>
<dbReference type="PROSITE" id="PS51375">
    <property type="entry name" value="PPR"/>
    <property type="match status" value="4"/>
</dbReference>
<dbReference type="eggNOG" id="KOG4197">
    <property type="taxonomic scope" value="Eukaryota"/>
</dbReference>
<dbReference type="InterPro" id="IPR011990">
    <property type="entry name" value="TPR-like_helical_dom_sf"/>
</dbReference>
<dbReference type="GeneID" id="104606594"/>
<dbReference type="Pfam" id="PF20431">
    <property type="entry name" value="E_motif"/>
    <property type="match status" value="1"/>
</dbReference>
<feature type="repeat" description="PPR" evidence="2">
    <location>
        <begin position="150"/>
        <end position="184"/>
    </location>
</feature>
<dbReference type="GO" id="GO:0009451">
    <property type="term" value="P:RNA modification"/>
    <property type="evidence" value="ECO:0007669"/>
    <property type="project" value="InterPro"/>
</dbReference>
<dbReference type="GO" id="GO:0008270">
    <property type="term" value="F:zinc ion binding"/>
    <property type="evidence" value="ECO:0007669"/>
    <property type="project" value="InterPro"/>
</dbReference>
<gene>
    <name evidence="5" type="primary">LOC104606594</name>
</gene>
<dbReference type="Pfam" id="PF20430">
    <property type="entry name" value="Eplus_motif"/>
    <property type="match status" value="1"/>
</dbReference>
<dbReference type="NCBIfam" id="TIGR00756">
    <property type="entry name" value="PPR"/>
    <property type="match status" value="5"/>
</dbReference>
<evidence type="ECO:0000259" key="3">
    <source>
        <dbReference type="Pfam" id="PF14432"/>
    </source>
</evidence>
<dbReference type="InterPro" id="IPR046960">
    <property type="entry name" value="PPR_At4g14850-like_plant"/>
</dbReference>
<dbReference type="KEGG" id="nnu:104606594"/>
<dbReference type="Pfam" id="PF13041">
    <property type="entry name" value="PPR_2"/>
    <property type="match status" value="2"/>
</dbReference>
<name>A0A1U8B2I2_NELNU</name>
<dbReference type="FunFam" id="1.25.40.10:FF:000393">
    <property type="entry name" value="Pentatricopeptide repeat-containing protein At1g20230"/>
    <property type="match status" value="1"/>
</dbReference>
<keyword evidence="4" id="KW-1185">Reference proteome</keyword>
<dbReference type="OMA" id="FSWSSMM"/>
<dbReference type="PANTHER" id="PTHR47926:SF344">
    <property type="entry name" value="OS07G0636900 PROTEIN"/>
    <property type="match status" value="1"/>
</dbReference>
<dbReference type="AlphaFoldDB" id="A0A1U8B2I2"/>
<feature type="repeat" description="PPR" evidence="2">
    <location>
        <begin position="415"/>
        <end position="449"/>
    </location>
</feature>
<dbReference type="OrthoDB" id="750171at2759"/>
<dbReference type="InterPro" id="IPR032867">
    <property type="entry name" value="DYW_dom"/>
</dbReference>
<evidence type="ECO:0000256" key="1">
    <source>
        <dbReference type="ARBA" id="ARBA00022737"/>
    </source>
</evidence>
<evidence type="ECO:0000313" key="5">
    <source>
        <dbReference type="RefSeq" id="XP_010270183.1"/>
    </source>
</evidence>
<evidence type="ECO:0000313" key="4">
    <source>
        <dbReference type="Proteomes" id="UP000189703"/>
    </source>
</evidence>
<accession>A0A1U8B2I2</accession>
<dbReference type="InParanoid" id="A0A1U8B2I2"/>
<dbReference type="Gene3D" id="1.25.40.10">
    <property type="entry name" value="Tetratricopeptide repeat domain"/>
    <property type="match status" value="4"/>
</dbReference>
<dbReference type="InterPro" id="IPR046848">
    <property type="entry name" value="E_motif"/>
</dbReference>
<dbReference type="InterPro" id="IPR002885">
    <property type="entry name" value="PPR_rpt"/>
</dbReference>
<dbReference type="Proteomes" id="UP000189703">
    <property type="component" value="Unplaced"/>
</dbReference>
<proteinExistence type="predicted"/>
<protein>
    <submittedName>
        <fullName evidence="5">Pentatricopeptide repeat-containing protein At5g66520-like</fullName>
    </submittedName>
</protein>
<dbReference type="FunFam" id="1.25.40.10:FF:000470">
    <property type="entry name" value="Pentatricopeptide repeat-containing protein At5g66520"/>
    <property type="match status" value="1"/>
</dbReference>
<dbReference type="FunFam" id="1.25.40.10:FF:000366">
    <property type="entry name" value="Pentatricopeptide (PPR) repeat-containing protein"/>
    <property type="match status" value="1"/>
</dbReference>
<dbReference type="GO" id="GO:0003723">
    <property type="term" value="F:RNA binding"/>
    <property type="evidence" value="ECO:0007669"/>
    <property type="project" value="InterPro"/>
</dbReference>
<feature type="domain" description="DYW" evidence="3">
    <location>
        <begin position="630"/>
        <end position="722"/>
    </location>
</feature>
<keyword evidence="1" id="KW-0677">Repeat</keyword>
<organism evidence="4 5">
    <name type="scientific">Nelumbo nucifera</name>
    <name type="common">Sacred lotus</name>
    <dbReference type="NCBI Taxonomy" id="4432"/>
    <lineage>
        <taxon>Eukaryota</taxon>
        <taxon>Viridiplantae</taxon>
        <taxon>Streptophyta</taxon>
        <taxon>Embryophyta</taxon>
        <taxon>Tracheophyta</taxon>
        <taxon>Spermatophyta</taxon>
        <taxon>Magnoliopsida</taxon>
        <taxon>Proteales</taxon>
        <taxon>Nelumbonaceae</taxon>
        <taxon>Nelumbo</taxon>
    </lineage>
</organism>
<dbReference type="InterPro" id="IPR046849">
    <property type="entry name" value="E2_motif"/>
</dbReference>